<evidence type="ECO:0000256" key="8">
    <source>
        <dbReference type="PROSITE-ProRule" id="PRU01363"/>
    </source>
</evidence>
<feature type="region of interest" description="Disordered" evidence="9">
    <location>
        <begin position="438"/>
        <end position="464"/>
    </location>
</feature>
<dbReference type="CDD" id="cd00833">
    <property type="entry name" value="PKS"/>
    <property type="match status" value="1"/>
</dbReference>
<dbReference type="SMART" id="SM00822">
    <property type="entry name" value="PKS_KR"/>
    <property type="match status" value="1"/>
</dbReference>
<feature type="domain" description="Carrier" evidence="10">
    <location>
        <begin position="2269"/>
        <end position="2353"/>
    </location>
</feature>
<dbReference type="InterPro" id="IPR016039">
    <property type="entry name" value="Thiolase-like"/>
</dbReference>
<dbReference type="PROSITE" id="PS00606">
    <property type="entry name" value="KS3_1"/>
    <property type="match status" value="1"/>
</dbReference>
<dbReference type="SUPFAM" id="SSF53901">
    <property type="entry name" value="Thiolase-like"/>
    <property type="match status" value="1"/>
</dbReference>
<dbReference type="PROSITE" id="PS52004">
    <property type="entry name" value="KS3_2"/>
    <property type="match status" value="1"/>
</dbReference>
<name>A0ABR2IB33_9PEZI</name>
<dbReference type="Pfam" id="PF16197">
    <property type="entry name" value="KAsynt_C_assoc"/>
    <property type="match status" value="1"/>
</dbReference>
<dbReference type="Pfam" id="PF00109">
    <property type="entry name" value="ketoacyl-synt"/>
    <property type="match status" value="1"/>
</dbReference>
<evidence type="ECO:0000313" key="14">
    <source>
        <dbReference type="Proteomes" id="UP001390339"/>
    </source>
</evidence>
<dbReference type="InterPro" id="IPR001227">
    <property type="entry name" value="Ac_transferase_dom_sf"/>
</dbReference>
<evidence type="ECO:0000256" key="7">
    <source>
        <dbReference type="ARBA" id="ARBA00023315"/>
    </source>
</evidence>
<dbReference type="InterPro" id="IPR016036">
    <property type="entry name" value="Malonyl_transacylase_ACP-bd"/>
</dbReference>
<dbReference type="InterPro" id="IPR020843">
    <property type="entry name" value="ER"/>
</dbReference>
<dbReference type="SMART" id="SM00826">
    <property type="entry name" value="PKS_DH"/>
    <property type="match status" value="1"/>
</dbReference>
<dbReference type="EMBL" id="JAPCWZ010000006">
    <property type="protein sequence ID" value="KAK8860021.1"/>
    <property type="molecule type" value="Genomic_DNA"/>
</dbReference>
<evidence type="ECO:0000259" key="12">
    <source>
        <dbReference type="PROSITE" id="PS52019"/>
    </source>
</evidence>
<dbReference type="InterPro" id="IPR013149">
    <property type="entry name" value="ADH-like_C"/>
</dbReference>
<dbReference type="InterPro" id="IPR009081">
    <property type="entry name" value="PP-bd_ACP"/>
</dbReference>
<evidence type="ECO:0000256" key="3">
    <source>
        <dbReference type="ARBA" id="ARBA00022679"/>
    </source>
</evidence>
<dbReference type="InterPro" id="IPR036291">
    <property type="entry name" value="NAD(P)-bd_dom_sf"/>
</dbReference>
<keyword evidence="4" id="KW-0521">NADP</keyword>
<dbReference type="InterPro" id="IPR050091">
    <property type="entry name" value="PKS_NRPS_Biosynth_Enz"/>
</dbReference>
<evidence type="ECO:0000256" key="2">
    <source>
        <dbReference type="ARBA" id="ARBA00022553"/>
    </source>
</evidence>
<dbReference type="InterPro" id="IPR018201">
    <property type="entry name" value="Ketoacyl_synth_AS"/>
</dbReference>
<dbReference type="InterPro" id="IPR032821">
    <property type="entry name" value="PKS_assoc"/>
</dbReference>
<dbReference type="Pfam" id="PF00698">
    <property type="entry name" value="Acyl_transf_1"/>
    <property type="match status" value="1"/>
</dbReference>
<evidence type="ECO:0000256" key="6">
    <source>
        <dbReference type="ARBA" id="ARBA00023268"/>
    </source>
</evidence>
<dbReference type="Pfam" id="PF02801">
    <property type="entry name" value="Ketoacyl-synt_C"/>
    <property type="match status" value="1"/>
</dbReference>
<dbReference type="SUPFAM" id="SSF47336">
    <property type="entry name" value="ACP-like"/>
    <property type="match status" value="1"/>
</dbReference>
<dbReference type="Pfam" id="PF14765">
    <property type="entry name" value="PS-DH"/>
    <property type="match status" value="1"/>
</dbReference>
<keyword evidence="1" id="KW-0596">Phosphopantetheine</keyword>
<feature type="compositionally biased region" description="Polar residues" evidence="9">
    <location>
        <begin position="440"/>
        <end position="454"/>
    </location>
</feature>
<reference evidence="13 14" key="1">
    <citation type="journal article" date="2024" name="IMA Fungus">
        <title>Apiospora arundinis, a panoply of carbohydrate-active enzymes and secondary metabolites.</title>
        <authorList>
            <person name="Sorensen T."/>
            <person name="Petersen C."/>
            <person name="Muurmann A.T."/>
            <person name="Christiansen J.V."/>
            <person name="Brundto M.L."/>
            <person name="Overgaard C.K."/>
            <person name="Boysen A.T."/>
            <person name="Wollenberg R.D."/>
            <person name="Larsen T.O."/>
            <person name="Sorensen J.L."/>
            <person name="Nielsen K.L."/>
            <person name="Sondergaard T.E."/>
        </authorList>
    </citation>
    <scope>NUCLEOTIDE SEQUENCE [LARGE SCALE GENOMIC DNA]</scope>
    <source>
        <strain evidence="13 14">AAU 773</strain>
    </source>
</reference>
<proteinExistence type="predicted"/>
<dbReference type="Gene3D" id="3.40.47.10">
    <property type="match status" value="1"/>
</dbReference>
<keyword evidence="6" id="KW-0511">Multifunctional enzyme</keyword>
<keyword evidence="2" id="KW-0597">Phosphoprotein</keyword>
<dbReference type="PANTHER" id="PTHR43775">
    <property type="entry name" value="FATTY ACID SYNTHASE"/>
    <property type="match status" value="1"/>
</dbReference>
<dbReference type="SUPFAM" id="SSF51735">
    <property type="entry name" value="NAD(P)-binding Rossmann-fold domains"/>
    <property type="match status" value="2"/>
</dbReference>
<organism evidence="13 14">
    <name type="scientific">Apiospora arundinis</name>
    <dbReference type="NCBI Taxonomy" id="335852"/>
    <lineage>
        <taxon>Eukaryota</taxon>
        <taxon>Fungi</taxon>
        <taxon>Dikarya</taxon>
        <taxon>Ascomycota</taxon>
        <taxon>Pezizomycotina</taxon>
        <taxon>Sordariomycetes</taxon>
        <taxon>Xylariomycetidae</taxon>
        <taxon>Amphisphaeriales</taxon>
        <taxon>Apiosporaceae</taxon>
        <taxon>Apiospora</taxon>
    </lineage>
</organism>
<dbReference type="SMART" id="SM00825">
    <property type="entry name" value="PKS_KS"/>
    <property type="match status" value="1"/>
</dbReference>
<dbReference type="Pfam" id="PF08659">
    <property type="entry name" value="KR"/>
    <property type="match status" value="1"/>
</dbReference>
<dbReference type="CDD" id="cd05195">
    <property type="entry name" value="enoyl_red"/>
    <property type="match status" value="1"/>
</dbReference>
<dbReference type="PROSITE" id="PS50075">
    <property type="entry name" value="CARRIER"/>
    <property type="match status" value="1"/>
</dbReference>
<dbReference type="InterPro" id="IPR020841">
    <property type="entry name" value="PKS_Beta-ketoAc_synthase_dom"/>
</dbReference>
<dbReference type="SUPFAM" id="SSF55048">
    <property type="entry name" value="Probable ACP-binding domain of malonyl-CoA ACP transacylase"/>
    <property type="match status" value="1"/>
</dbReference>
<dbReference type="PANTHER" id="PTHR43775:SF37">
    <property type="entry name" value="SI:DKEY-61P9.11"/>
    <property type="match status" value="1"/>
</dbReference>
<dbReference type="Pfam" id="PF23114">
    <property type="entry name" value="NAD-bd_HRPKS_sdrA"/>
    <property type="match status" value="1"/>
</dbReference>
<dbReference type="Pfam" id="PF21089">
    <property type="entry name" value="PKS_DH_N"/>
    <property type="match status" value="1"/>
</dbReference>
<evidence type="ECO:0000256" key="9">
    <source>
        <dbReference type="SAM" id="MobiDB-lite"/>
    </source>
</evidence>
<dbReference type="SMART" id="SM00829">
    <property type="entry name" value="PKS_ER"/>
    <property type="match status" value="1"/>
</dbReference>
<feature type="domain" description="PKS/mFAS DH" evidence="12">
    <location>
        <begin position="939"/>
        <end position="1246"/>
    </location>
</feature>
<evidence type="ECO:0000259" key="11">
    <source>
        <dbReference type="PROSITE" id="PS52004"/>
    </source>
</evidence>
<dbReference type="Gene3D" id="1.10.1200.10">
    <property type="entry name" value="ACP-like"/>
    <property type="match status" value="1"/>
</dbReference>
<dbReference type="InterPro" id="IPR049551">
    <property type="entry name" value="PKS_DH_C"/>
</dbReference>
<feature type="active site" description="Proton donor; for dehydratase activity" evidence="8">
    <location>
        <position position="1157"/>
    </location>
</feature>
<dbReference type="Gene3D" id="3.10.129.110">
    <property type="entry name" value="Polyketide synthase dehydratase"/>
    <property type="match status" value="1"/>
</dbReference>
<dbReference type="InterPro" id="IPR042104">
    <property type="entry name" value="PKS_dehydratase_sf"/>
</dbReference>
<keyword evidence="7" id="KW-0012">Acyltransferase</keyword>
<feature type="region of interest" description="N-terminal hotdog fold" evidence="8">
    <location>
        <begin position="939"/>
        <end position="1079"/>
    </location>
</feature>
<keyword evidence="14" id="KW-1185">Reference proteome</keyword>
<feature type="region of interest" description="C-terminal hotdog fold" evidence="8">
    <location>
        <begin position="1092"/>
        <end position="1246"/>
    </location>
</feature>
<accession>A0ABR2IB33</accession>
<dbReference type="SUPFAM" id="SSF50129">
    <property type="entry name" value="GroES-like"/>
    <property type="match status" value="1"/>
</dbReference>
<feature type="domain" description="Ketosynthase family 3 (KS3)" evidence="11">
    <location>
        <begin position="8"/>
        <end position="436"/>
    </location>
</feature>
<dbReference type="InterPro" id="IPR013968">
    <property type="entry name" value="PKS_KR"/>
</dbReference>
<evidence type="ECO:0000256" key="4">
    <source>
        <dbReference type="ARBA" id="ARBA00022857"/>
    </source>
</evidence>
<gene>
    <name evidence="13" type="ORF">PGQ11_010755</name>
</gene>
<evidence type="ECO:0000256" key="1">
    <source>
        <dbReference type="ARBA" id="ARBA00022450"/>
    </source>
</evidence>
<dbReference type="InterPro" id="IPR014030">
    <property type="entry name" value="Ketoacyl_synth_N"/>
</dbReference>
<dbReference type="InterPro" id="IPR014031">
    <property type="entry name" value="Ketoacyl_synth_C"/>
</dbReference>
<evidence type="ECO:0000259" key="10">
    <source>
        <dbReference type="PROSITE" id="PS50075"/>
    </source>
</evidence>
<dbReference type="Pfam" id="PF00107">
    <property type="entry name" value="ADH_zinc_N"/>
    <property type="match status" value="1"/>
</dbReference>
<dbReference type="Gene3D" id="3.40.50.720">
    <property type="entry name" value="NAD(P)-binding Rossmann-like Domain"/>
    <property type="match status" value="2"/>
</dbReference>
<dbReference type="InterPro" id="IPR057326">
    <property type="entry name" value="KR_dom"/>
</dbReference>
<dbReference type="InterPro" id="IPR011032">
    <property type="entry name" value="GroES-like_sf"/>
</dbReference>
<dbReference type="InterPro" id="IPR020807">
    <property type="entry name" value="PKS_DH"/>
</dbReference>
<dbReference type="SMART" id="SM00823">
    <property type="entry name" value="PKS_PP"/>
    <property type="match status" value="1"/>
</dbReference>
<dbReference type="InterPro" id="IPR016035">
    <property type="entry name" value="Acyl_Trfase/lysoPLipase"/>
</dbReference>
<dbReference type="InterPro" id="IPR049900">
    <property type="entry name" value="PKS_mFAS_DH"/>
</dbReference>
<dbReference type="InterPro" id="IPR020806">
    <property type="entry name" value="PKS_PP-bd"/>
</dbReference>
<dbReference type="Proteomes" id="UP001390339">
    <property type="component" value="Unassembled WGS sequence"/>
</dbReference>
<evidence type="ECO:0000256" key="5">
    <source>
        <dbReference type="ARBA" id="ARBA00023002"/>
    </source>
</evidence>
<keyword evidence="3" id="KW-0808">Transferase</keyword>
<dbReference type="PROSITE" id="PS52019">
    <property type="entry name" value="PKS_MFAS_DH"/>
    <property type="match status" value="1"/>
</dbReference>
<dbReference type="SMART" id="SM00827">
    <property type="entry name" value="PKS_AT"/>
    <property type="match status" value="1"/>
</dbReference>
<dbReference type="InterPro" id="IPR014043">
    <property type="entry name" value="Acyl_transferase_dom"/>
</dbReference>
<comment type="caution">
    <text evidence="13">The sequence shown here is derived from an EMBL/GenBank/DDBJ whole genome shotgun (WGS) entry which is preliminary data.</text>
</comment>
<dbReference type="Gene3D" id="3.90.180.10">
    <property type="entry name" value="Medium-chain alcohol dehydrogenases, catalytic domain"/>
    <property type="match status" value="1"/>
</dbReference>
<feature type="active site" description="Proton acceptor; for dehydratase activity" evidence="8">
    <location>
        <position position="971"/>
    </location>
</feature>
<evidence type="ECO:0000313" key="13">
    <source>
        <dbReference type="EMBL" id="KAK8860021.1"/>
    </source>
</evidence>
<dbReference type="InterPro" id="IPR056501">
    <property type="entry name" value="NAD-bd_HRPKS_sdrA"/>
</dbReference>
<protein>
    <submittedName>
        <fullName evidence="13">Lovastatin nonaketide synthase</fullName>
    </submittedName>
</protein>
<dbReference type="Gene3D" id="3.40.366.10">
    <property type="entry name" value="Malonyl-Coenzyme A Acyl Carrier Protein, domain 2"/>
    <property type="match status" value="1"/>
</dbReference>
<keyword evidence="5" id="KW-0560">Oxidoreductase</keyword>
<dbReference type="Pfam" id="PF00550">
    <property type="entry name" value="PP-binding"/>
    <property type="match status" value="1"/>
</dbReference>
<dbReference type="InterPro" id="IPR036736">
    <property type="entry name" value="ACP-like_sf"/>
</dbReference>
<dbReference type="InterPro" id="IPR049552">
    <property type="entry name" value="PKS_DH_N"/>
</dbReference>
<sequence length="2358" mass="255794">MAPPRDSTEPIAVIGMGCRMPGNIRSPSDLWRIAMSETIANTAKVPSSRFNIDAYLHPRNDRPGSFNVPGGYFIDDDPYSFDPGLFNISPVEASWMDPQQRKLLEVVYETLESSGTTLEGISGTRTGCFVGSFTTDFQHMMGKEPDFRHAYVSTGIDTGVLGCRLSHVFNLTGPSLMANTACSSSLTALDLACKAIAAGQCDGAIVGGTNLILTVDQQMNTASLGVLSATSQSHTFDASADGYGRAEGIGAIYIKPLSAALKNGDPIRAIIRSTATSTNGRSLDAMTHPSMKAQADVIVAAHESAGLSLHETAYIECHGTGTPVGDPIEVEAIHHALGLDSARTRPVLIGSVKPNIGHSESASSMGTIIKAILALETGIIPPTAGITRLNPQIPWADLNVQVVTQPTHFPMPAHPRRIGVSAFGYGGTNAHAILEEAGLHSSSSPEPSVPQNLRTPEDSDEENELDIDRPHLLLFSAHNEETLHNSLQDYSKVARTTGLLDLAYTLAHRRSKLSKRAFVVAHKGQLQSEIQNATSVISTAKSPPVFGLVFTGQGAQWPGMGASLLKAFPSLIRKIQRLDKHLKSLSAPPSWQLETALTSPMDAELYDQAEYAQPLCTAVQIILVDLLTRWGLRPVAHVGHSSGEIAAAYACGLISADEAITVAYYRGKAAALIKDDGAMLAVGLSAADAKQYLSAMSVVENVVVACHNSPSSCTLSGDREAIERVKAQLEGKSIFVRILKTGGKAYHSHHMKEAAHTYENYMQAEQAHANSQELPLTRMFSTSSPGQIEAQVGGVTHEYWVENLRNPVLFDEAMGAMLREVPQINTIIEVGPHSALAGPVTQICRAAGREDITYLPTFQRMKDDMDQLLGLAGNLWMSGANLELNAITNEERVTKHGDVETVSGTLLMDLPQYHWTYTKSYWSEPRLSKDHREIKEARHDILGRRVVGSSPLQPVWRNILRQRDLPWLSQHRVGGEVLLPAAGYLALAIEAVNQVNEQSGTSLIKSYTLRDVTIVSATVVPDDDIGTETMFHLEEMEGSGHTSKGAFDKQWYQFKMLCCSYGAWKETARGKICLNVRGYGGDHKPHQLPPTPVMQEYGDWLNTLRGVGIDLGPVFQNTRYLYSDGKSQISLADMTISNICGLVESESRYILHPAVLDSCLQPSLAALHRGHMEKLQCGTIPTYFKEFTVFPPTEEQLGSGCSLKTWITRDGNRSHISDAQLISADGIPLVQIAGFQQIEYPSAIPEKVQGPLQQDLYLKTDRKIDVDYLGWASIGNGLVQQSVAELVDLFLHKETDTQTLCLDQSLLESILALRPALPLTVVTPAKNTDHSVVGQCFGGTNLNFVDLGYMYDKATDYKESHDLVVGYSLSSVEPVVLERLRLMTRLKGRVVLSVDASVNHHELQAALLDAGFSGIDTTLSSGHVITTATGSNTIVNGTGAAHSVQRRMLLLYRIEPASVLSELSQRLADDGWDIRTQPLSALSLLPDEQVILLADVEGPLLYNLDERELEAIKHLTETARHIVWVTCGGLFTGDEPKFGMTEGAVRVIRREKGGKLDLVTVDFDAEGTPNGRVVELVTEIAERQFVHGRNGETEYYLKGGVPHIGRLVSYRELHRQFLPDSGEVLVVPQTGNPSISARRLTQGSIEFYSDDKATVAEPLKAGEVEIHVEAIGLNMMDFPDDMDFFNHQVAGTVTRAGESVDQSICSGSSVLGFAFGKLGTFQRTSLSLVQATSLSGAPLAKAASLPSAFVTAMYALEELAHIQPGDNVVIVDGIGDVGLAAVEVCRIHGANAIIVTSSQASRAFLTSLGTSLKASIIDGLADDVSTRIYSVAGGQGADVVLSATPQDDATIFYECCQGLAEFGRVVMISGTRGPTKPILPLSLNQNISLFQFRLTEVLQKRQQLVAGLLKKCVALYEAGVISLLGATQFHGPGDLEKLSSYAVRSDTRSGGIVLAYDQSASFSIKPSPVPLSFDKDATYLLAGCLGGIGRKVALWMAKRGAKHMAFVSRTGDQKQEARETVEALRSQGVDVLVLRADVTALEDLQDAIAKINPAFPVRGVVNAAAVLHDSIFSNMTFEQWHSVAEAKVEGCLNLHRCFQAVGDLDFFVMTGSVTNVLGSTGQANYGAANSFLDSLARHRRHLGLPAVSLNLPAILGFGYVEEHSLEQAILSKGMYGIYEKEMLEAFEVAMTPQARLPPNLDHIIVGLQPRPFARQLRVSGAQMAWEEDPRLNWLESAVKKETERESHDGTVDPNASSASESITRTVQEAPDEEHAIDAVAIFTARRLARVLMLEEGQVETTQRSIASHGLDSMIGTEFRNWIFREFRVDIPFQQLLAGSLTIRELAKLLCGKLRGKKD</sequence>
<dbReference type="SUPFAM" id="SSF52151">
    <property type="entry name" value="FabD/lysophospholipase-like"/>
    <property type="match status" value="1"/>
</dbReference>